<evidence type="ECO:0000313" key="1">
    <source>
        <dbReference type="EMBL" id="EFN92169.1"/>
    </source>
</evidence>
<organism evidence="1 2">
    <name type="scientific">Prevotella amnii CRIS 21A-A</name>
    <dbReference type="NCBI Taxonomy" id="679191"/>
    <lineage>
        <taxon>Bacteria</taxon>
        <taxon>Pseudomonadati</taxon>
        <taxon>Bacteroidota</taxon>
        <taxon>Bacteroidia</taxon>
        <taxon>Bacteroidales</taxon>
        <taxon>Prevotellaceae</taxon>
        <taxon>Prevotella</taxon>
    </lineage>
</organism>
<sequence length="39" mass="4527">MLLWVVVRGEIIIIFCHKVTKKKCSFASVSLFINVINYL</sequence>
<evidence type="ECO:0000313" key="2">
    <source>
        <dbReference type="Proteomes" id="UP000016016"/>
    </source>
</evidence>
<name>E1GTG3_9BACT</name>
<protein>
    <submittedName>
        <fullName evidence="1">Uncharacterized protein</fullName>
    </submittedName>
</protein>
<dbReference type="EMBL" id="ADFQ01000003">
    <property type="protein sequence ID" value="EFN92169.1"/>
    <property type="molecule type" value="Genomic_DNA"/>
</dbReference>
<proteinExistence type="predicted"/>
<gene>
    <name evidence="1" type="ORF">HMPREF9018_1656</name>
</gene>
<dbReference type="AlphaFoldDB" id="E1GTG3"/>
<accession>E1GTG3</accession>
<reference evidence="1 2" key="1">
    <citation type="submission" date="2010-09" db="EMBL/GenBank/DDBJ databases">
        <authorList>
            <person name="Harkins D.M."/>
            <person name="Madupu R."/>
            <person name="Durkin A.S."/>
            <person name="Torralba M."/>
            <person name="Methe B."/>
            <person name="Sutton G.G."/>
            <person name="Nelson K.E."/>
        </authorList>
    </citation>
    <scope>NUCLEOTIDE SEQUENCE [LARGE SCALE GENOMIC DNA]</scope>
    <source>
        <strain evidence="1 2">CRIS 21A-A</strain>
    </source>
</reference>
<dbReference type="Proteomes" id="UP000016016">
    <property type="component" value="Unassembled WGS sequence"/>
</dbReference>
<comment type="caution">
    <text evidence="1">The sequence shown here is derived from an EMBL/GenBank/DDBJ whole genome shotgun (WGS) entry which is preliminary data.</text>
</comment>